<dbReference type="OrthoDB" id="46189at2759"/>
<keyword evidence="6" id="KW-0333">Golgi apparatus</keyword>
<reference evidence="8 9" key="2">
    <citation type="submission" date="2018-08" db="EMBL/GenBank/DDBJ databases">
        <authorList>
            <person name="Laetsch R D."/>
            <person name="Stevens L."/>
            <person name="Kumar S."/>
            <person name="Blaxter L. M."/>
        </authorList>
    </citation>
    <scope>NUCLEOTIDE SEQUENCE [LARGE SCALE GENOMIC DNA]</scope>
</reference>
<evidence type="ECO:0000256" key="7">
    <source>
        <dbReference type="ARBA" id="ARBA00023136"/>
    </source>
</evidence>
<protein>
    <recommendedName>
        <fullName evidence="3">Conserved oligomeric Golgi complex subunit 1</fullName>
    </recommendedName>
</protein>
<dbReference type="GO" id="GO:0015031">
    <property type="term" value="P:protein transport"/>
    <property type="evidence" value="ECO:0007669"/>
    <property type="project" value="UniProtKB-KW"/>
</dbReference>
<proteinExistence type="inferred from homology"/>
<dbReference type="Proteomes" id="UP000271087">
    <property type="component" value="Unassembled WGS sequence"/>
</dbReference>
<evidence type="ECO:0000313" key="8">
    <source>
        <dbReference type="EMBL" id="VDK68477.1"/>
    </source>
</evidence>
<dbReference type="PANTHER" id="PTHR31658">
    <property type="entry name" value="CONSERVED OLIGOMERIC GOLGI COMPLEX SUBUNIT 1"/>
    <property type="match status" value="1"/>
</dbReference>
<keyword evidence="7" id="KW-0472">Membrane</keyword>
<dbReference type="InterPro" id="IPR033370">
    <property type="entry name" value="COG1"/>
</dbReference>
<keyword evidence="5" id="KW-0653">Protein transport</keyword>
<comment type="similarity">
    <text evidence="2">Belongs to the COG1 family.</text>
</comment>
<evidence type="ECO:0000256" key="3">
    <source>
        <dbReference type="ARBA" id="ARBA00020978"/>
    </source>
</evidence>
<sequence>MDVERLMQDLSIDQLQDIHSKLCVEMEEKKEEMRQMVGRRYRDVLDASNSVRHVMQVADSLVECVHDVRNVGIDRSFSTERLISNTRLCRISALSKLYLLISENDPLSDAFILVLTELLHRNLSTEITQSKKFSHLVHQMSPKLIRIRLKLEDEFISGLGALSSTNETLNQLAAIAILKNCSNKDLLDIFIEQKMTAIKKALNSSLSLIDLVWQVHQTFECLKHIFVDDYLTKVLQTVSSSLWIPKVLEKMMCDEILYFGKCIKTEIIETNNHCSQLALPPIDENSLSADCNSFLDSICSASHNIVKLKCDVTENTSSLIGFIKVLLEAFAEKWPLVGDSTMVYHRFLGNMVIERFQELINNDLSVLERSLLDKIPNISCHPSALFKKRTPKLDSLLAIGVSQELMSITKEFDDGLHSLLDFIKEYETIGKEQTVNQIREQFSVAVLEMLKRLCTIVEDFGTSDDGSNNSNSDHALCMARVYIALMQSCNSSISLSMSKNTERIMECARMLRESAEKSFCAYLDVIIEDCAEENELKKLTEIYSDPFIFISYLQEFEKLELSEIGIVEVPVQINRILYSFLYDLCQKISNDSFGYLCTRNIRSHISQHLEQLLFPIYSVVAHSSVELPSRITLQYLFDIRFLSIILPNGGMRPLIPLLEAKLDPFDLSLVSSPLGKNARIVAQRHSIIFAHLLSDVIINKELSLSASFSAVVDIVPRLNDAPRLTHIPRLTKNKKLDDISTSTGIAVGKKKESRIQQQQQLGNIKATPSFSSFYKISTSWFGSN</sequence>
<evidence type="ECO:0000313" key="9">
    <source>
        <dbReference type="Proteomes" id="UP000271087"/>
    </source>
</evidence>
<dbReference type="PANTHER" id="PTHR31658:SF0">
    <property type="entry name" value="CONSERVED OLIGOMERIC GOLGI COMPLEX SUBUNIT 1"/>
    <property type="match status" value="1"/>
</dbReference>
<comment type="subcellular location">
    <subcellularLocation>
        <location evidence="1">Golgi apparatus membrane</location>
        <topology evidence="1">Peripheral membrane protein</topology>
    </subcellularLocation>
</comment>
<dbReference type="GO" id="GO:0017119">
    <property type="term" value="C:Golgi transport complex"/>
    <property type="evidence" value="ECO:0007669"/>
    <property type="project" value="InterPro"/>
</dbReference>
<name>A0A182E5I1_ONCOC</name>
<dbReference type="Pfam" id="PF08700">
    <property type="entry name" value="VPS51_Exo84_N"/>
    <property type="match status" value="1"/>
</dbReference>
<dbReference type="WBParaSite" id="nOo.2.0.1.t03262-RA">
    <property type="protein sequence ID" value="nOo.2.0.1.t03262-RA"/>
    <property type="gene ID" value="nOo.2.0.1.g03262"/>
</dbReference>
<evidence type="ECO:0000256" key="1">
    <source>
        <dbReference type="ARBA" id="ARBA00004395"/>
    </source>
</evidence>
<evidence type="ECO:0000256" key="5">
    <source>
        <dbReference type="ARBA" id="ARBA00022927"/>
    </source>
</evidence>
<organism evidence="10">
    <name type="scientific">Onchocerca ochengi</name>
    <name type="common">Filarial nematode worm</name>
    <dbReference type="NCBI Taxonomy" id="42157"/>
    <lineage>
        <taxon>Eukaryota</taxon>
        <taxon>Metazoa</taxon>
        <taxon>Ecdysozoa</taxon>
        <taxon>Nematoda</taxon>
        <taxon>Chromadorea</taxon>
        <taxon>Rhabditida</taxon>
        <taxon>Spirurina</taxon>
        <taxon>Spiruromorpha</taxon>
        <taxon>Filarioidea</taxon>
        <taxon>Onchocercidae</taxon>
        <taxon>Onchocerca</taxon>
    </lineage>
</organism>
<evidence type="ECO:0000313" key="10">
    <source>
        <dbReference type="WBParaSite" id="nOo.2.0.1.t03262-RA"/>
    </source>
</evidence>
<gene>
    <name evidence="8" type="ORF">NOO_LOCUS3262</name>
</gene>
<dbReference type="GO" id="GO:0006891">
    <property type="term" value="P:intra-Golgi vesicle-mediated transport"/>
    <property type="evidence" value="ECO:0007669"/>
    <property type="project" value="InterPro"/>
</dbReference>
<evidence type="ECO:0000256" key="2">
    <source>
        <dbReference type="ARBA" id="ARBA00006653"/>
    </source>
</evidence>
<dbReference type="EMBL" id="UYRW01000604">
    <property type="protein sequence ID" value="VDK68477.1"/>
    <property type="molecule type" value="Genomic_DNA"/>
</dbReference>
<dbReference type="AlphaFoldDB" id="A0A182E5I1"/>
<dbReference type="STRING" id="42157.A0A182E5I1"/>
<evidence type="ECO:0000256" key="4">
    <source>
        <dbReference type="ARBA" id="ARBA00022448"/>
    </source>
</evidence>
<accession>A0A182E5I1</accession>
<dbReference type="GO" id="GO:0000139">
    <property type="term" value="C:Golgi membrane"/>
    <property type="evidence" value="ECO:0007669"/>
    <property type="project" value="UniProtKB-SubCell"/>
</dbReference>
<keyword evidence="9" id="KW-1185">Reference proteome</keyword>
<reference evidence="10" key="1">
    <citation type="submission" date="2016-06" db="UniProtKB">
        <authorList>
            <consortium name="WormBaseParasite"/>
        </authorList>
    </citation>
    <scope>IDENTIFICATION</scope>
</reference>
<evidence type="ECO:0000256" key="6">
    <source>
        <dbReference type="ARBA" id="ARBA00023034"/>
    </source>
</evidence>
<keyword evidence="4" id="KW-0813">Transport</keyword>